<gene>
    <name evidence="9" type="ORF">BHK69_21140</name>
</gene>
<evidence type="ECO:0000256" key="6">
    <source>
        <dbReference type="ARBA" id="ARBA00023136"/>
    </source>
</evidence>
<sequence>MPLVRHRTASRLAAGLALSPALLVLVVVYLGCTAWTVWISLTSSRMLPNSTFVGLRQYASLMGNERWQVSVANLAVFGSLFLIASLALGFLLAVAIDQRVRAENTLRSIFLYPYSMSFIVTGLVWQWLLNPSFGIEKMVRDFGFPSFRFDWIVRQDMVIYTLVFAAVWHAAGLVMAIMLAGLRGIDEDIWKATRIDGLPAWRVYLSIVIPMLGASFATAAVLLATSVVRLYDLSVAMTNGGPGVASEVPAKFVMDHLFERGNLGLATAAATSMLITVAAVVAPWLVWQSRRTRRAHA</sequence>
<evidence type="ECO:0000256" key="5">
    <source>
        <dbReference type="ARBA" id="ARBA00022989"/>
    </source>
</evidence>
<evidence type="ECO:0000259" key="8">
    <source>
        <dbReference type="PROSITE" id="PS50928"/>
    </source>
</evidence>
<feature type="domain" description="ABC transmembrane type-1" evidence="8">
    <location>
        <begin position="71"/>
        <end position="286"/>
    </location>
</feature>
<feature type="transmembrane region" description="Helical" evidence="7">
    <location>
        <begin position="108"/>
        <end position="128"/>
    </location>
</feature>
<dbReference type="STRING" id="1526658.BHK69_21140"/>
<feature type="transmembrane region" description="Helical" evidence="7">
    <location>
        <begin position="263"/>
        <end position="287"/>
    </location>
</feature>
<evidence type="ECO:0000256" key="4">
    <source>
        <dbReference type="ARBA" id="ARBA00022692"/>
    </source>
</evidence>
<comment type="similarity">
    <text evidence="7">Belongs to the binding-protein-dependent transport system permease family.</text>
</comment>
<dbReference type="InterPro" id="IPR051393">
    <property type="entry name" value="ABC_transporter_permease"/>
</dbReference>
<dbReference type="Pfam" id="PF00528">
    <property type="entry name" value="BPD_transp_1"/>
    <property type="match status" value="1"/>
</dbReference>
<dbReference type="GO" id="GO:0055085">
    <property type="term" value="P:transmembrane transport"/>
    <property type="evidence" value="ECO:0007669"/>
    <property type="project" value="InterPro"/>
</dbReference>
<protein>
    <submittedName>
        <fullName evidence="9">Sugar ABC transporter permease</fullName>
    </submittedName>
</protein>
<dbReference type="GO" id="GO:0005886">
    <property type="term" value="C:plasma membrane"/>
    <property type="evidence" value="ECO:0007669"/>
    <property type="project" value="UniProtKB-SubCell"/>
</dbReference>
<dbReference type="OrthoDB" id="9805108at2"/>
<evidence type="ECO:0000256" key="2">
    <source>
        <dbReference type="ARBA" id="ARBA00022448"/>
    </source>
</evidence>
<dbReference type="SUPFAM" id="SSF161098">
    <property type="entry name" value="MetI-like"/>
    <property type="match status" value="1"/>
</dbReference>
<feature type="transmembrane region" description="Helical" evidence="7">
    <location>
        <begin position="12"/>
        <end position="38"/>
    </location>
</feature>
<keyword evidence="10" id="KW-1185">Reference proteome</keyword>
<dbReference type="PROSITE" id="PS50928">
    <property type="entry name" value="ABC_TM1"/>
    <property type="match status" value="1"/>
</dbReference>
<evidence type="ECO:0000256" key="3">
    <source>
        <dbReference type="ARBA" id="ARBA00022475"/>
    </source>
</evidence>
<comment type="subcellular location">
    <subcellularLocation>
        <location evidence="1 7">Cell membrane</location>
        <topology evidence="1 7">Multi-pass membrane protein</topology>
    </subcellularLocation>
</comment>
<evidence type="ECO:0000313" key="10">
    <source>
        <dbReference type="Proteomes" id="UP000094969"/>
    </source>
</evidence>
<dbReference type="EMBL" id="CP017147">
    <property type="protein sequence ID" value="AOO82616.1"/>
    <property type="molecule type" value="Genomic_DNA"/>
</dbReference>
<keyword evidence="4 7" id="KW-0812">Transmembrane</keyword>
<proteinExistence type="inferred from homology"/>
<evidence type="ECO:0000313" key="9">
    <source>
        <dbReference type="EMBL" id="AOO82616.1"/>
    </source>
</evidence>
<dbReference type="AlphaFoldDB" id="A0A1D7U5H7"/>
<keyword evidence="2 7" id="KW-0813">Transport</keyword>
<dbReference type="RefSeq" id="WP_069691822.1">
    <property type="nucleotide sequence ID" value="NZ_CP017147.1"/>
</dbReference>
<feature type="transmembrane region" description="Helical" evidence="7">
    <location>
        <begin position="203"/>
        <end position="228"/>
    </location>
</feature>
<dbReference type="Gene3D" id="1.10.3720.10">
    <property type="entry name" value="MetI-like"/>
    <property type="match status" value="1"/>
</dbReference>
<evidence type="ECO:0000256" key="7">
    <source>
        <dbReference type="RuleBase" id="RU363032"/>
    </source>
</evidence>
<feature type="transmembrane region" description="Helical" evidence="7">
    <location>
        <begin position="71"/>
        <end position="96"/>
    </location>
</feature>
<evidence type="ECO:0000256" key="1">
    <source>
        <dbReference type="ARBA" id="ARBA00004651"/>
    </source>
</evidence>
<keyword evidence="6 7" id="KW-0472">Membrane</keyword>
<name>A0A1D7U5H7_9HYPH</name>
<reference evidence="9 10" key="1">
    <citation type="journal article" date="2015" name="Antonie Van Leeuwenhoek">
        <title>Bosea vaviloviae sp. nov., a new species of slow-growing rhizobia isolated from nodules of the relict species Vavilovia formosa (Stev.) Fed.</title>
        <authorList>
            <person name="Safronova V.I."/>
            <person name="Kuznetsova I.G."/>
            <person name="Sazanova A.L."/>
            <person name="Kimeklis A.K."/>
            <person name="Belimov A.A."/>
            <person name="Andronov E.E."/>
            <person name="Pinaev A.G."/>
            <person name="Chizhevskaya E.P."/>
            <person name="Pukhaev A.R."/>
            <person name="Popov K.P."/>
            <person name="Willems A."/>
            <person name="Tikhonovich I.A."/>
        </authorList>
    </citation>
    <scope>NUCLEOTIDE SEQUENCE [LARGE SCALE GENOMIC DNA]</scope>
    <source>
        <strain evidence="9 10">Vaf18</strain>
    </source>
</reference>
<keyword evidence="3" id="KW-1003">Cell membrane</keyword>
<dbReference type="PANTHER" id="PTHR30193">
    <property type="entry name" value="ABC TRANSPORTER PERMEASE PROTEIN"/>
    <property type="match status" value="1"/>
</dbReference>
<dbReference type="PANTHER" id="PTHR30193:SF42">
    <property type="entry name" value="ABC TRANSPORTER PERMEASE PROTEIN"/>
    <property type="match status" value="1"/>
</dbReference>
<dbReference type="CDD" id="cd06261">
    <property type="entry name" value="TM_PBP2"/>
    <property type="match status" value="1"/>
</dbReference>
<keyword evidence="5 7" id="KW-1133">Transmembrane helix</keyword>
<dbReference type="InterPro" id="IPR000515">
    <property type="entry name" value="MetI-like"/>
</dbReference>
<dbReference type="Proteomes" id="UP000094969">
    <property type="component" value="Chromosome"/>
</dbReference>
<dbReference type="InterPro" id="IPR035906">
    <property type="entry name" value="MetI-like_sf"/>
</dbReference>
<accession>A0A1D7U5H7</accession>
<organism evidence="9 10">
    <name type="scientific">Bosea vaviloviae</name>
    <dbReference type="NCBI Taxonomy" id="1526658"/>
    <lineage>
        <taxon>Bacteria</taxon>
        <taxon>Pseudomonadati</taxon>
        <taxon>Pseudomonadota</taxon>
        <taxon>Alphaproteobacteria</taxon>
        <taxon>Hyphomicrobiales</taxon>
        <taxon>Boseaceae</taxon>
        <taxon>Bosea</taxon>
    </lineage>
</organism>
<dbReference type="KEGG" id="bvv:BHK69_21140"/>
<feature type="transmembrane region" description="Helical" evidence="7">
    <location>
        <begin position="157"/>
        <end position="182"/>
    </location>
</feature>